<feature type="region of interest" description="Disordered" evidence="1">
    <location>
        <begin position="550"/>
        <end position="569"/>
    </location>
</feature>
<reference evidence="3 4" key="1">
    <citation type="submission" date="2018-08" db="EMBL/GenBank/DDBJ databases">
        <title>Genome sequencing of X. nasturtii WHRI 8984.</title>
        <authorList>
            <person name="Studholme D.J."/>
            <person name="Mchugh J."/>
            <person name="Vicente J."/>
        </authorList>
    </citation>
    <scope>NUCLEOTIDE SEQUENCE [LARGE SCALE GENOMIC DNA]</scope>
    <source>
        <strain evidence="3 4">WHRI 8984</strain>
    </source>
</reference>
<dbReference type="OrthoDB" id="6027395at2"/>
<organism evidence="3 4">
    <name type="scientific">Xanthomonas nasturtii</name>
    <dbReference type="NCBI Taxonomy" id="1843581"/>
    <lineage>
        <taxon>Bacteria</taxon>
        <taxon>Pseudomonadati</taxon>
        <taxon>Pseudomonadota</taxon>
        <taxon>Gammaproteobacteria</taxon>
        <taxon>Lysobacterales</taxon>
        <taxon>Lysobacteraceae</taxon>
        <taxon>Xanthomonas</taxon>
    </lineage>
</organism>
<evidence type="ECO:0000259" key="2">
    <source>
        <dbReference type="Pfam" id="PF03235"/>
    </source>
</evidence>
<dbReference type="PANTHER" id="PTHR37292:SF2">
    <property type="entry name" value="DUF262 DOMAIN-CONTAINING PROTEIN"/>
    <property type="match status" value="1"/>
</dbReference>
<comment type="caution">
    <text evidence="3">The sequence shown here is derived from an EMBL/GenBank/DDBJ whole genome shotgun (WGS) entry which is preliminary data.</text>
</comment>
<dbReference type="GeneID" id="97210120"/>
<name>A0A3E1KE21_9XANT</name>
<dbReference type="Proteomes" id="UP000259570">
    <property type="component" value="Unassembled WGS sequence"/>
</dbReference>
<feature type="domain" description="GmrSD restriction endonucleases N-terminal" evidence="2">
    <location>
        <begin position="18"/>
        <end position="231"/>
    </location>
</feature>
<dbReference type="EMBL" id="QUZM01000084">
    <property type="protein sequence ID" value="RFF36725.1"/>
    <property type="molecule type" value="Genomic_DNA"/>
</dbReference>
<evidence type="ECO:0000313" key="4">
    <source>
        <dbReference type="Proteomes" id="UP000259570"/>
    </source>
</evidence>
<accession>A0A3E1KE21</accession>
<proteinExistence type="predicted"/>
<dbReference type="Pfam" id="PF03235">
    <property type="entry name" value="GmrSD_N"/>
    <property type="match status" value="1"/>
</dbReference>
<dbReference type="AlphaFoldDB" id="A0A3E1KE21"/>
<dbReference type="RefSeq" id="WP_116906959.1">
    <property type="nucleotide sequence ID" value="NZ_CP142084.2"/>
</dbReference>
<sequence>MDAADFVPEITPQVIHLIDLLKRAKEGRLRVPKFQREYVWRRQDIVDLFDSIARQYPIGTLFLWGAQPIPSSRPNIGPLLLPEYKGETWLVLDGQQRLTTLVGVLLADEAQWDAGFDEDPSRWRLFFDAQANAFTHIRDNDPVPVNYLPVPSLLDTVKLFSQVQKLLSSSASKEEALIWAARAQEVARAIQSYRIPLVEIKTNSLSVAVESFSRLNKKGRSIGQDEMFSALTYRESDSTRFHLAAEIDLVQSKLVRAGFGEVDREVVLRAVLTAANLDLYRTDWTRLGDQVKQEVRTQLPDAVIEASRGLEAAVAFLKEIGVANTRMLPYSMQLVALSAFFGRNKKFTDDQRKFLTKWFWASSFTGWFSSGNAALMRRLVDEMRDDVSGTESPVTLKHMDVSEAALAVPQRFDMRSARVRATLCVLLGHGPKRPSGELISLEEATAFLVERGSESMSKVCYTVQSADLQRSPANRVLDVAPAIRGQAKNWILELDESVRDEVLLSHAIDPSTISLLRAGEHDKFLQKRLDFISSIENKFMKKVGVTLPTSMTPSRTAIDSDPADGRMDD</sequence>
<evidence type="ECO:0000256" key="1">
    <source>
        <dbReference type="SAM" id="MobiDB-lite"/>
    </source>
</evidence>
<dbReference type="InterPro" id="IPR004919">
    <property type="entry name" value="GmrSD_N"/>
</dbReference>
<protein>
    <submittedName>
        <fullName evidence="3">DUF262 domain-containing protein</fullName>
    </submittedName>
</protein>
<gene>
    <name evidence="3" type="ORF">DZD52_20670</name>
</gene>
<evidence type="ECO:0000313" key="3">
    <source>
        <dbReference type="EMBL" id="RFF36725.1"/>
    </source>
</evidence>
<dbReference type="PANTHER" id="PTHR37292">
    <property type="entry name" value="VNG6097C"/>
    <property type="match status" value="1"/>
</dbReference>